<feature type="region of interest" description="Disordered" evidence="1">
    <location>
        <begin position="165"/>
        <end position="185"/>
    </location>
</feature>
<reference evidence="2" key="1">
    <citation type="submission" date="2014-11" db="EMBL/GenBank/DDBJ databases">
        <authorList>
            <person name="Otto D Thomas"/>
            <person name="Naeem Raeece"/>
        </authorList>
    </citation>
    <scope>NUCLEOTIDE SEQUENCE</scope>
</reference>
<dbReference type="AlphaFoldDB" id="A0A0G4HMI3"/>
<organism evidence="2">
    <name type="scientific">Chromera velia CCMP2878</name>
    <dbReference type="NCBI Taxonomy" id="1169474"/>
    <lineage>
        <taxon>Eukaryota</taxon>
        <taxon>Sar</taxon>
        <taxon>Alveolata</taxon>
        <taxon>Colpodellida</taxon>
        <taxon>Chromeraceae</taxon>
        <taxon>Chromera</taxon>
    </lineage>
</organism>
<evidence type="ECO:0000256" key="1">
    <source>
        <dbReference type="SAM" id="MobiDB-lite"/>
    </source>
</evidence>
<accession>A0A0G4HMI3</accession>
<protein>
    <submittedName>
        <fullName evidence="2">Uncharacterized protein</fullName>
    </submittedName>
</protein>
<feature type="compositionally biased region" description="Acidic residues" evidence="1">
    <location>
        <begin position="169"/>
        <end position="180"/>
    </location>
</feature>
<dbReference type="EMBL" id="CDMZ01003163">
    <property type="protein sequence ID" value="CEM45352.1"/>
    <property type="molecule type" value="Genomic_DNA"/>
</dbReference>
<proteinExistence type="predicted"/>
<name>A0A0G4HMI3_9ALVE</name>
<dbReference type="VEuPathDB" id="CryptoDB:Cvel_7482"/>
<sequence>MKTVAMTTQNGLSFVSLVFIHPFSLLHSSRTAPSPLLKPVDLSFSWLSERLDAFHPVPGDPEGRELLWAIDGMPCYDVEGRYPLEVVRQTSSKYGLFDAPCGRDKSVLPLVTEWGYQFHHGQDFPGPCQKYTEWGRQTPSGSREESLSRLRDYYLCSLSLQTDGMNAETETENGEGDGEGESGASVHVTRRLRPFQQPSSNEFQKAVTSEGHFLRASSRALEKIVGASGSPSPYNMIGHYFYGHYGCFFFPCGIVASEIGENISSIEAHIAFTRGAARQFGKPWGLQFSTWYVGKILDYTEEGASAWGDAGSPSGLGGHSLSLYRRGYWSAFMSGAGLLIAEAGAVNWFLPGVENQGEADKVKLDEVDNRVIVLSEGGDSDVKDEKSDGLLRLSPLGEIGREFAEVTKDPVHGNRGIPYVPVGILLEKQHGMGLGWWNDELSFDKFSLTEGEKSVRSLFETVWPKESLKAEARGVHNETFFMRGSRYGEIFDVLLPSELEEKSVKSYRVLLLAGDFVDPFKLIGAKVDRERVKTVRTSGVRRQGGRGEWRQKGPVDVEVFDVSFEEEIGGGGASAESAFLLLPPEGKDGKSGQSSWWPLWMGGGLFGLVGGWAESWVGGWTLGWLVGGGQAHAGEAGEVPIGNLKPYNGSKGGVLTFLNSRSSSMEALGLWSVVLDTLMKEKIFPFRISDPESGDESMAGRVEALVNVHLGGFNLTVINNFGAVKTPSTGEEIDEREGKRVRVRLEEEFGEVRGVTLTRERGRPVPLEEDGRSFVLQVPAGDVVVLGVQVTGT</sequence>
<evidence type="ECO:0000313" key="2">
    <source>
        <dbReference type="EMBL" id="CEM45352.1"/>
    </source>
</evidence>
<gene>
    <name evidence="2" type="ORF">Cvel_7482</name>
</gene>